<evidence type="ECO:0000256" key="2">
    <source>
        <dbReference type="ARBA" id="ARBA00007332"/>
    </source>
</evidence>
<keyword evidence="5" id="KW-0472">Membrane</keyword>
<dbReference type="AlphaFoldDB" id="A0A183EYV7"/>
<evidence type="ECO:0000256" key="5">
    <source>
        <dbReference type="ARBA" id="ARBA00023136"/>
    </source>
</evidence>
<dbReference type="GO" id="GO:0016567">
    <property type="term" value="P:protein ubiquitination"/>
    <property type="evidence" value="ECO:0007669"/>
    <property type="project" value="InterPro"/>
</dbReference>
<evidence type="ECO:0000256" key="3">
    <source>
        <dbReference type="ARBA" id="ARBA00022692"/>
    </source>
</evidence>
<comment type="subcellular location">
    <subcellularLocation>
        <location evidence="1">Membrane</location>
        <topology evidence="1">Multi-pass membrane protein</topology>
    </subcellularLocation>
</comment>
<sequence>LFVFLRHHWRAFEDHPTVKCLKKYQNSTALFVFLRHHWRAFEDHPTVKCLKKYQNSSGSSWREVAKSISTEYRNPLDMLSISLTGVNRVVVTSSWILNITNYTLTCAQVSDVIMEAINADDHPVIAFIVANLSFVIFTDNIFTALDLISKTACI</sequence>
<dbReference type="Pfam" id="PF10272">
    <property type="entry name" value="Tmpp129"/>
    <property type="match status" value="1"/>
</dbReference>
<dbReference type="PANTHER" id="PTHR31322:SF2">
    <property type="entry name" value="E3 UBIQUITIN-PROTEIN LIGASE TM129"/>
    <property type="match status" value="1"/>
</dbReference>
<keyword evidence="3" id="KW-0812">Transmembrane</keyword>
<protein>
    <submittedName>
        <fullName evidence="6">Tick transposon</fullName>
    </submittedName>
</protein>
<dbReference type="GO" id="GO:0005783">
    <property type="term" value="C:endoplasmic reticulum"/>
    <property type="evidence" value="ECO:0007669"/>
    <property type="project" value="TreeGrafter"/>
</dbReference>
<organism evidence="6">
    <name type="scientific">Gongylonema pulchrum</name>
    <dbReference type="NCBI Taxonomy" id="637853"/>
    <lineage>
        <taxon>Eukaryota</taxon>
        <taxon>Metazoa</taxon>
        <taxon>Ecdysozoa</taxon>
        <taxon>Nematoda</taxon>
        <taxon>Chromadorea</taxon>
        <taxon>Rhabditida</taxon>
        <taxon>Spirurina</taxon>
        <taxon>Spiruromorpha</taxon>
        <taxon>Spiruroidea</taxon>
        <taxon>Gongylonematidae</taxon>
        <taxon>Gongylonema</taxon>
    </lineage>
</organism>
<dbReference type="WBParaSite" id="GPUH_0002617801-mRNA-1">
    <property type="protein sequence ID" value="GPUH_0002617801-mRNA-1"/>
    <property type="gene ID" value="GPUH_0002617801"/>
</dbReference>
<comment type="similarity">
    <text evidence="2">Belongs to the TMEM129 family.</text>
</comment>
<dbReference type="GO" id="GO:0016020">
    <property type="term" value="C:membrane"/>
    <property type="evidence" value="ECO:0007669"/>
    <property type="project" value="UniProtKB-SubCell"/>
</dbReference>
<dbReference type="GO" id="GO:0061630">
    <property type="term" value="F:ubiquitin protein ligase activity"/>
    <property type="evidence" value="ECO:0007669"/>
    <property type="project" value="InterPro"/>
</dbReference>
<name>A0A183EYV7_9BILA</name>
<dbReference type="InterPro" id="IPR018801">
    <property type="entry name" value="TM129"/>
</dbReference>
<accession>A0A183EYV7</accession>
<proteinExistence type="inferred from homology"/>
<evidence type="ECO:0000256" key="4">
    <source>
        <dbReference type="ARBA" id="ARBA00022989"/>
    </source>
</evidence>
<dbReference type="PANTHER" id="PTHR31322">
    <property type="entry name" value="E3 UBIQUITIN-PROTEIN LIGASE TM129"/>
    <property type="match status" value="1"/>
</dbReference>
<evidence type="ECO:0000313" key="6">
    <source>
        <dbReference type="WBParaSite" id="GPUH_0002617801-mRNA-1"/>
    </source>
</evidence>
<keyword evidence="4" id="KW-1133">Transmembrane helix</keyword>
<evidence type="ECO:0000256" key="1">
    <source>
        <dbReference type="ARBA" id="ARBA00004141"/>
    </source>
</evidence>
<reference evidence="6" key="1">
    <citation type="submission" date="2016-06" db="UniProtKB">
        <authorList>
            <consortium name="WormBaseParasite"/>
        </authorList>
    </citation>
    <scope>IDENTIFICATION</scope>
</reference>